<accession>A0A6N2ZPX5</accession>
<dbReference type="InterPro" id="IPR050336">
    <property type="entry name" value="Chromosome_partition/occlusion"/>
</dbReference>
<dbReference type="SUPFAM" id="SSF110849">
    <property type="entry name" value="ParB/Sulfiredoxin"/>
    <property type="match status" value="1"/>
</dbReference>
<gene>
    <name evidence="2" type="primary">parB_1</name>
    <name evidence="2" type="ORF">CBLFYP62_00809</name>
</gene>
<dbReference type="Gene3D" id="3.90.1530.30">
    <property type="match status" value="1"/>
</dbReference>
<proteinExistence type="predicted"/>
<evidence type="ECO:0000259" key="1">
    <source>
        <dbReference type="SMART" id="SM00470"/>
    </source>
</evidence>
<dbReference type="InterPro" id="IPR036086">
    <property type="entry name" value="ParB/Sulfiredoxin_sf"/>
</dbReference>
<dbReference type="EMBL" id="CACRTU010000009">
    <property type="protein sequence ID" value="VYT81471.1"/>
    <property type="molecule type" value="Genomic_DNA"/>
</dbReference>
<dbReference type="Gene3D" id="1.10.10.2830">
    <property type="match status" value="1"/>
</dbReference>
<dbReference type="PANTHER" id="PTHR33375:SF1">
    <property type="entry name" value="CHROMOSOME-PARTITIONING PROTEIN PARB-RELATED"/>
    <property type="match status" value="1"/>
</dbReference>
<dbReference type="SUPFAM" id="SSF109709">
    <property type="entry name" value="KorB DNA-binding domain-like"/>
    <property type="match status" value="1"/>
</dbReference>
<dbReference type="RefSeq" id="WP_156736231.1">
    <property type="nucleotide sequence ID" value="NZ_CACRTU010000009.1"/>
</dbReference>
<protein>
    <submittedName>
        <fullName evidence="2">Putative chromosome-partitioning protein ParB</fullName>
    </submittedName>
</protein>
<feature type="domain" description="ParB-like N-terminal" evidence="1">
    <location>
        <begin position="26"/>
        <end position="116"/>
    </location>
</feature>
<sequence>MSEKKLMSLADMFGENTEEKEITNQTEIDISKLLSFANHPFKLYEGERFENMVRSIRELGVIVPVIVRPKGEEFEILSGHNRVNAAKTAGLLKVPVIIKENLEDEEAMLIVTETNLMQRSFSDMLHSERATALEQHHKALASQGKRTDILKEIETLLKADEIKDEETSRQVGEKLTSADETGKTYNLSGRSVSRYLRICNLIKELKDRLDIEEIPFTASVTLSYLTEEEQYIVELILSEHNFKVDMKKAEVLRTYSESKKLDEETAYAILSGELNKKQKVNKPTLIKLKPKLISKFFTPETKQPEIEDVIEKALELYFKSQRKEVLNE</sequence>
<reference evidence="2" key="1">
    <citation type="submission" date="2019-11" db="EMBL/GenBank/DDBJ databases">
        <authorList>
            <person name="Feng L."/>
        </authorList>
    </citation>
    <scope>NUCLEOTIDE SEQUENCE</scope>
    <source>
        <strain evidence="2">CButyricumLFYP62</strain>
    </source>
</reference>
<dbReference type="GO" id="GO:0007059">
    <property type="term" value="P:chromosome segregation"/>
    <property type="evidence" value="ECO:0007669"/>
    <property type="project" value="TreeGrafter"/>
</dbReference>
<dbReference type="GO" id="GO:0005694">
    <property type="term" value="C:chromosome"/>
    <property type="evidence" value="ECO:0007669"/>
    <property type="project" value="TreeGrafter"/>
</dbReference>
<dbReference type="InterPro" id="IPR003115">
    <property type="entry name" value="ParB_N"/>
</dbReference>
<dbReference type="AlphaFoldDB" id="A0A6N2ZPX5"/>
<dbReference type="CDD" id="cd16408">
    <property type="entry name" value="ParB_N_like"/>
    <property type="match status" value="1"/>
</dbReference>
<name>A0A6N2ZPX5_CLOBU</name>
<dbReference type="Pfam" id="PF02195">
    <property type="entry name" value="ParB_N"/>
    <property type="match status" value="1"/>
</dbReference>
<evidence type="ECO:0000313" key="2">
    <source>
        <dbReference type="EMBL" id="VYT81471.1"/>
    </source>
</evidence>
<organism evidence="2">
    <name type="scientific">Clostridium butyricum</name>
    <dbReference type="NCBI Taxonomy" id="1492"/>
    <lineage>
        <taxon>Bacteria</taxon>
        <taxon>Bacillati</taxon>
        <taxon>Bacillota</taxon>
        <taxon>Clostridia</taxon>
        <taxon>Eubacteriales</taxon>
        <taxon>Clostridiaceae</taxon>
        <taxon>Clostridium</taxon>
    </lineage>
</organism>
<dbReference type="PANTHER" id="PTHR33375">
    <property type="entry name" value="CHROMOSOME-PARTITIONING PROTEIN PARB-RELATED"/>
    <property type="match status" value="1"/>
</dbReference>
<dbReference type="SMART" id="SM00470">
    <property type="entry name" value="ParB"/>
    <property type="match status" value="1"/>
</dbReference>